<dbReference type="EMBL" id="JAUDZE010000005">
    <property type="protein sequence ID" value="MDN0014950.1"/>
    <property type="molecule type" value="Genomic_DNA"/>
</dbReference>
<organism evidence="1 2">
    <name type="scientific">Acinetobacter thutiue</name>
    <dbReference type="NCBI Taxonomy" id="2998078"/>
    <lineage>
        <taxon>Bacteria</taxon>
        <taxon>Pseudomonadati</taxon>
        <taxon>Pseudomonadota</taxon>
        <taxon>Gammaproteobacteria</taxon>
        <taxon>Moraxellales</taxon>
        <taxon>Moraxellaceae</taxon>
        <taxon>Acinetobacter</taxon>
    </lineage>
</organism>
<reference evidence="1" key="1">
    <citation type="submission" date="2023-06" db="EMBL/GenBank/DDBJ databases">
        <title>Two novel species of Acinetobacter isolated from motorbike repairing workshop in Vietnam.</title>
        <authorList>
            <person name="Le N.T.T."/>
        </authorList>
    </citation>
    <scope>NUCLEOTIDE SEQUENCE</scope>
    <source>
        <strain evidence="1">VNH17</strain>
    </source>
</reference>
<evidence type="ECO:0000313" key="2">
    <source>
        <dbReference type="Proteomes" id="UP001168524"/>
    </source>
</evidence>
<evidence type="ECO:0000313" key="1">
    <source>
        <dbReference type="EMBL" id="MDN0014950.1"/>
    </source>
</evidence>
<sequence>MKIIYSVFNIGLLLASDKSFFNLIANNVNINPKTKPHTLSTLFIPVIRE</sequence>
<protein>
    <submittedName>
        <fullName evidence="1">Uncharacterized protein</fullName>
    </submittedName>
</protein>
<dbReference type="RefSeq" id="WP_267981179.1">
    <property type="nucleotide sequence ID" value="NZ_JAPQKF010000005.1"/>
</dbReference>
<keyword evidence="2" id="KW-1185">Reference proteome</keyword>
<name>A0ABT7WQJ2_9GAMM</name>
<comment type="caution">
    <text evidence="1">The sequence shown here is derived from an EMBL/GenBank/DDBJ whole genome shotgun (WGS) entry which is preliminary data.</text>
</comment>
<proteinExistence type="predicted"/>
<gene>
    <name evidence="1" type="ORF">QTA56_12020</name>
</gene>
<accession>A0ABT7WQJ2</accession>
<dbReference type="Proteomes" id="UP001168524">
    <property type="component" value="Unassembled WGS sequence"/>
</dbReference>